<name>A0AAQ3Q7H0_9LILI</name>
<dbReference type="GO" id="GO:0016020">
    <property type="term" value="C:membrane"/>
    <property type="evidence" value="ECO:0007669"/>
    <property type="project" value="UniProtKB-SubCell"/>
</dbReference>
<dbReference type="GO" id="GO:0016301">
    <property type="term" value="F:kinase activity"/>
    <property type="evidence" value="ECO:0007669"/>
    <property type="project" value="UniProtKB-KW"/>
</dbReference>
<dbReference type="InterPro" id="IPR025287">
    <property type="entry name" value="WAK_GUB"/>
</dbReference>
<feature type="chain" id="PRO_5042847380" evidence="3">
    <location>
        <begin position="24"/>
        <end position="328"/>
    </location>
</feature>
<dbReference type="EMBL" id="CP136891">
    <property type="protein sequence ID" value="WOK98857.1"/>
    <property type="molecule type" value="Genomic_DNA"/>
</dbReference>
<keyword evidence="2 3" id="KW-0732">Signal</keyword>
<evidence type="ECO:0000313" key="6">
    <source>
        <dbReference type="Proteomes" id="UP001327560"/>
    </source>
</evidence>
<dbReference type="GO" id="GO:0030247">
    <property type="term" value="F:polysaccharide binding"/>
    <property type="evidence" value="ECO:0007669"/>
    <property type="project" value="InterPro"/>
</dbReference>
<keyword evidence="5" id="KW-0808">Transferase</keyword>
<evidence type="ECO:0000259" key="4">
    <source>
        <dbReference type="Pfam" id="PF13947"/>
    </source>
</evidence>
<evidence type="ECO:0000313" key="5">
    <source>
        <dbReference type="EMBL" id="WOK98857.1"/>
    </source>
</evidence>
<keyword evidence="5" id="KW-0675">Receptor</keyword>
<organism evidence="5 6">
    <name type="scientific">Canna indica</name>
    <name type="common">Indian-shot</name>
    <dbReference type="NCBI Taxonomy" id="4628"/>
    <lineage>
        <taxon>Eukaryota</taxon>
        <taxon>Viridiplantae</taxon>
        <taxon>Streptophyta</taxon>
        <taxon>Embryophyta</taxon>
        <taxon>Tracheophyta</taxon>
        <taxon>Spermatophyta</taxon>
        <taxon>Magnoliopsida</taxon>
        <taxon>Liliopsida</taxon>
        <taxon>Zingiberales</taxon>
        <taxon>Cannaceae</taxon>
        <taxon>Canna</taxon>
    </lineage>
</organism>
<sequence>MELVEVLLPVLLIVALTATVASAGNHSSLQDITTAPPSNCPNSCGNITIKFPFGIGHGCYRSARFNLTCSDNNSSRLFLGNTTIEVLEIDTNQGFMYIKSLNATLDVADNYKSTSFDLKNLPYSFNLGTNYQFGNYGWTMNNIWHVTGCSAAAYLIDAATDTIIDSCSTLCSPTVNLTSGGNCTMHLHNWKAKNRTSLEVRLVRLNQTYEVDSNMSASSITAIMYDSYRLTDEELVQELLMQGNIKGELNATLVWYVDDDNRTTCAQAKNNTATYACRCSSSDCFDAFPSDEDNKNYIPGYLCRCSLSYSGNPYEAKGCYLGDISLFF</sequence>
<dbReference type="Pfam" id="PF13947">
    <property type="entry name" value="GUB_WAK_bind"/>
    <property type="match status" value="1"/>
</dbReference>
<keyword evidence="6" id="KW-1185">Reference proteome</keyword>
<reference evidence="5 6" key="1">
    <citation type="submission" date="2023-10" db="EMBL/GenBank/DDBJ databases">
        <title>Chromosome-scale genome assembly provides insights into flower coloration mechanisms of Canna indica.</title>
        <authorList>
            <person name="Li C."/>
        </authorList>
    </citation>
    <scope>NUCLEOTIDE SEQUENCE [LARGE SCALE GENOMIC DNA]</scope>
    <source>
        <tissue evidence="5">Flower</tissue>
    </source>
</reference>
<feature type="signal peptide" evidence="3">
    <location>
        <begin position="1"/>
        <end position="23"/>
    </location>
</feature>
<dbReference type="AlphaFoldDB" id="A0AAQ3Q7H0"/>
<protein>
    <submittedName>
        <fullName evidence="5">Wall-associated receptor kinase 1-like</fullName>
    </submittedName>
</protein>
<comment type="subcellular location">
    <subcellularLocation>
        <location evidence="1">Membrane</location>
        <topology evidence="1">Single-pass membrane protein</topology>
    </subcellularLocation>
</comment>
<evidence type="ECO:0000256" key="1">
    <source>
        <dbReference type="ARBA" id="ARBA00004167"/>
    </source>
</evidence>
<evidence type="ECO:0000256" key="3">
    <source>
        <dbReference type="SAM" id="SignalP"/>
    </source>
</evidence>
<feature type="domain" description="Wall-associated receptor kinase galacturonan-binding" evidence="4">
    <location>
        <begin position="40"/>
        <end position="97"/>
    </location>
</feature>
<evidence type="ECO:0000256" key="2">
    <source>
        <dbReference type="ARBA" id="ARBA00022729"/>
    </source>
</evidence>
<proteinExistence type="predicted"/>
<accession>A0AAQ3Q7H0</accession>
<gene>
    <name evidence="5" type="ORF">Cni_G07569</name>
</gene>
<keyword evidence="5" id="KW-0418">Kinase</keyword>
<dbReference type="PANTHER" id="PTHR33491">
    <property type="entry name" value="OSJNBA0016N04.9 PROTEIN"/>
    <property type="match status" value="1"/>
</dbReference>
<dbReference type="Proteomes" id="UP001327560">
    <property type="component" value="Chromosome 2"/>
</dbReference>